<dbReference type="Proteomes" id="UP000574390">
    <property type="component" value="Unassembled WGS sequence"/>
</dbReference>
<name>A0A7J6PLF3_PEROL</name>
<sequence length="128" mass="13560">MNNYNGGSGVLHRFLLAAYIVSRVTNGVGEDARNVCVPLSVTADYPKGCNGGPGPAKQPYLFAGRSLHESTGNIIKSDMPGRNGDLKLQFNTMAGGPEGTSIKMVSVNISGSANLETNEDGVYVWWNP</sequence>
<comment type="caution">
    <text evidence="1">The sequence shown here is derived from an EMBL/GenBank/DDBJ whole genome shotgun (WGS) entry which is preliminary data.</text>
</comment>
<reference evidence="1 2" key="1">
    <citation type="submission" date="2020-04" db="EMBL/GenBank/DDBJ databases">
        <title>Perkinsus olseni comparative genomics.</title>
        <authorList>
            <person name="Bogema D.R."/>
        </authorList>
    </citation>
    <scope>NUCLEOTIDE SEQUENCE [LARGE SCALE GENOMIC DNA]</scope>
    <source>
        <strain evidence="1">ATCC PRA-205</strain>
    </source>
</reference>
<organism evidence="1 2">
    <name type="scientific">Perkinsus olseni</name>
    <name type="common">Perkinsus atlanticus</name>
    <dbReference type="NCBI Taxonomy" id="32597"/>
    <lineage>
        <taxon>Eukaryota</taxon>
        <taxon>Sar</taxon>
        <taxon>Alveolata</taxon>
        <taxon>Perkinsozoa</taxon>
        <taxon>Perkinsea</taxon>
        <taxon>Perkinsida</taxon>
        <taxon>Perkinsidae</taxon>
        <taxon>Perkinsus</taxon>
    </lineage>
</organism>
<gene>
    <name evidence="1" type="ORF">FOZ62_021754</name>
</gene>
<proteinExistence type="predicted"/>
<accession>A0A7J6PLF3</accession>
<dbReference type="EMBL" id="JABANM010035658">
    <property type="protein sequence ID" value="KAF4696939.1"/>
    <property type="molecule type" value="Genomic_DNA"/>
</dbReference>
<evidence type="ECO:0000313" key="2">
    <source>
        <dbReference type="Proteomes" id="UP000574390"/>
    </source>
</evidence>
<feature type="non-terminal residue" evidence="1">
    <location>
        <position position="128"/>
    </location>
</feature>
<protein>
    <submittedName>
        <fullName evidence="1">Uncharacterized protein</fullName>
    </submittedName>
</protein>
<evidence type="ECO:0000313" key="1">
    <source>
        <dbReference type="EMBL" id="KAF4696939.1"/>
    </source>
</evidence>
<dbReference type="AlphaFoldDB" id="A0A7J6PLF3"/>